<sequence length="125" mass="14129">MKKIACIFILLMFILTSISTVFAKVNSTVHTTVQIDITSCASQVLPSETFSERKINDIKFIDFKFEFEYDGEEHCEVTLNGTIETDIGTVTFKDFKFKIKGEDCVETAIAILKSITDKQTEPKES</sequence>
<organism evidence="2 3">
    <name type="scientific">Rhodohalobacter mucosus</name>
    <dbReference type="NCBI Taxonomy" id="2079485"/>
    <lineage>
        <taxon>Bacteria</taxon>
        <taxon>Pseudomonadati</taxon>
        <taxon>Balneolota</taxon>
        <taxon>Balneolia</taxon>
        <taxon>Balneolales</taxon>
        <taxon>Balneolaceae</taxon>
        <taxon>Rhodohalobacter</taxon>
    </lineage>
</organism>
<reference evidence="2 3" key="1">
    <citation type="submission" date="2018-05" db="EMBL/GenBank/DDBJ databases">
        <title>Rhodohalobacter halophilus gen. nov., sp. nov., a moderately halophilic member of the family Balneolaceae.</title>
        <authorList>
            <person name="Liu Z.-W."/>
        </authorList>
    </citation>
    <scope>NUCLEOTIDE SEQUENCE [LARGE SCALE GENOMIC DNA]</scope>
    <source>
        <strain evidence="2 3">8A47</strain>
    </source>
</reference>
<proteinExistence type="predicted"/>
<evidence type="ECO:0000313" key="3">
    <source>
        <dbReference type="Proteomes" id="UP000245533"/>
    </source>
</evidence>
<name>A0A316TR49_9BACT</name>
<gene>
    <name evidence="2" type="ORF">DDZ15_07355</name>
</gene>
<protein>
    <submittedName>
        <fullName evidence="2">Uncharacterized protein</fullName>
    </submittedName>
</protein>
<feature type="signal peptide" evidence="1">
    <location>
        <begin position="1"/>
        <end position="23"/>
    </location>
</feature>
<dbReference type="Proteomes" id="UP000245533">
    <property type="component" value="Unassembled WGS sequence"/>
</dbReference>
<keyword evidence="3" id="KW-1185">Reference proteome</keyword>
<feature type="chain" id="PRO_5016423010" evidence="1">
    <location>
        <begin position="24"/>
        <end position="125"/>
    </location>
</feature>
<dbReference type="EMBL" id="QGGB01000005">
    <property type="protein sequence ID" value="PWN07077.1"/>
    <property type="molecule type" value="Genomic_DNA"/>
</dbReference>
<dbReference type="RefSeq" id="WP_109646426.1">
    <property type="nucleotide sequence ID" value="NZ_QGGB01000005.1"/>
</dbReference>
<comment type="caution">
    <text evidence="2">The sequence shown here is derived from an EMBL/GenBank/DDBJ whole genome shotgun (WGS) entry which is preliminary data.</text>
</comment>
<evidence type="ECO:0000313" key="2">
    <source>
        <dbReference type="EMBL" id="PWN07077.1"/>
    </source>
</evidence>
<evidence type="ECO:0000256" key="1">
    <source>
        <dbReference type="SAM" id="SignalP"/>
    </source>
</evidence>
<keyword evidence="1" id="KW-0732">Signal</keyword>
<accession>A0A316TR49</accession>
<dbReference type="AlphaFoldDB" id="A0A316TR49"/>